<keyword evidence="1 3" id="KW-0547">Nucleotide-binding</keyword>
<name>A0A0A0C2P8_9CELL</name>
<dbReference type="UniPathway" id="UPA00241">
    <property type="reaction ID" value="UER00356"/>
</dbReference>
<accession>A0A0A0C2P8</accession>
<dbReference type="GO" id="GO:0004140">
    <property type="term" value="F:dephospho-CoA kinase activity"/>
    <property type="evidence" value="ECO:0007669"/>
    <property type="project" value="UniProtKB-UniRule"/>
</dbReference>
<dbReference type="Proteomes" id="UP000054314">
    <property type="component" value="Unassembled WGS sequence"/>
</dbReference>
<keyword evidence="2 3" id="KW-0067">ATP-binding</keyword>
<dbReference type="AlphaFoldDB" id="A0A0A0C2P8"/>
<protein>
    <recommendedName>
        <fullName evidence="3 4">Dephospho-CoA kinase</fullName>
        <ecNumber evidence="3 4">2.7.1.24</ecNumber>
    </recommendedName>
    <alternativeName>
        <fullName evidence="3">Dephosphocoenzyme A kinase</fullName>
    </alternativeName>
</protein>
<dbReference type="CDD" id="cd02022">
    <property type="entry name" value="DPCK"/>
    <property type="match status" value="1"/>
</dbReference>
<keyword evidence="3" id="KW-0173">Coenzyme A biosynthesis</keyword>
<comment type="similarity">
    <text evidence="3">Belongs to the CoaE family.</text>
</comment>
<dbReference type="InterPro" id="IPR001977">
    <property type="entry name" value="Depp_CoAkinase"/>
</dbReference>
<dbReference type="SUPFAM" id="SSF52540">
    <property type="entry name" value="P-loop containing nucleoside triphosphate hydrolases"/>
    <property type="match status" value="1"/>
</dbReference>
<comment type="caution">
    <text evidence="5">The sequence shown here is derived from an EMBL/GenBank/DDBJ whole genome shotgun (WGS) entry which is preliminary data.</text>
</comment>
<dbReference type="GO" id="GO:0005737">
    <property type="term" value="C:cytoplasm"/>
    <property type="evidence" value="ECO:0007669"/>
    <property type="project" value="UniProtKB-SubCell"/>
</dbReference>
<proteinExistence type="inferred from homology"/>
<keyword evidence="3" id="KW-0963">Cytoplasm</keyword>
<dbReference type="InterPro" id="IPR027417">
    <property type="entry name" value="P-loop_NTPase"/>
</dbReference>
<comment type="pathway">
    <text evidence="3">Cofactor biosynthesis; coenzyme A biosynthesis; CoA from (R)-pantothenate: step 5/5.</text>
</comment>
<dbReference type="Pfam" id="PF01121">
    <property type="entry name" value="CoaE"/>
    <property type="match status" value="1"/>
</dbReference>
<gene>
    <name evidence="3" type="primary">coaE</name>
    <name evidence="5" type="ORF">N869_08800</name>
</gene>
<feature type="binding site" evidence="3">
    <location>
        <begin position="10"/>
        <end position="15"/>
    </location>
    <ligand>
        <name>ATP</name>
        <dbReference type="ChEBI" id="CHEBI:30616"/>
    </ligand>
</feature>
<dbReference type="EC" id="2.7.1.24" evidence="3 4"/>
<evidence type="ECO:0000313" key="6">
    <source>
        <dbReference type="Proteomes" id="UP000054314"/>
    </source>
</evidence>
<dbReference type="NCBIfam" id="TIGR00152">
    <property type="entry name" value="dephospho-CoA kinase"/>
    <property type="match status" value="1"/>
</dbReference>
<dbReference type="PANTHER" id="PTHR10695">
    <property type="entry name" value="DEPHOSPHO-COA KINASE-RELATED"/>
    <property type="match status" value="1"/>
</dbReference>
<keyword evidence="3" id="KW-0808">Transferase</keyword>
<reference evidence="5 6" key="1">
    <citation type="submission" date="2013-08" db="EMBL/GenBank/DDBJ databases">
        <title>Genome sequencing of Cellulomonas bogoriensis 69B4.</title>
        <authorList>
            <person name="Chen F."/>
            <person name="Li Y."/>
            <person name="Wang G."/>
        </authorList>
    </citation>
    <scope>NUCLEOTIDE SEQUENCE [LARGE SCALE GENOMIC DNA]</scope>
    <source>
        <strain evidence="5 6">69B4</strain>
    </source>
</reference>
<organism evidence="5 6">
    <name type="scientific">Cellulomonas bogoriensis 69B4 = DSM 16987</name>
    <dbReference type="NCBI Taxonomy" id="1386082"/>
    <lineage>
        <taxon>Bacteria</taxon>
        <taxon>Bacillati</taxon>
        <taxon>Actinomycetota</taxon>
        <taxon>Actinomycetes</taxon>
        <taxon>Micrococcales</taxon>
        <taxon>Cellulomonadaceae</taxon>
        <taxon>Cellulomonas</taxon>
    </lineage>
</organism>
<evidence type="ECO:0000313" key="5">
    <source>
        <dbReference type="EMBL" id="KGM14475.1"/>
    </source>
</evidence>
<comment type="catalytic activity">
    <reaction evidence="3">
        <text>3'-dephospho-CoA + ATP = ADP + CoA + H(+)</text>
        <dbReference type="Rhea" id="RHEA:18245"/>
        <dbReference type="ChEBI" id="CHEBI:15378"/>
        <dbReference type="ChEBI" id="CHEBI:30616"/>
        <dbReference type="ChEBI" id="CHEBI:57287"/>
        <dbReference type="ChEBI" id="CHEBI:57328"/>
        <dbReference type="ChEBI" id="CHEBI:456216"/>
        <dbReference type="EC" id="2.7.1.24"/>
    </reaction>
</comment>
<dbReference type="PROSITE" id="PS51219">
    <property type="entry name" value="DPCK"/>
    <property type="match status" value="1"/>
</dbReference>
<dbReference type="HAMAP" id="MF_00376">
    <property type="entry name" value="Dephospho_CoA_kinase"/>
    <property type="match status" value="1"/>
</dbReference>
<comment type="subcellular location">
    <subcellularLocation>
        <location evidence="3">Cytoplasm</location>
    </subcellularLocation>
</comment>
<evidence type="ECO:0000256" key="4">
    <source>
        <dbReference type="NCBIfam" id="TIGR00152"/>
    </source>
</evidence>
<dbReference type="PANTHER" id="PTHR10695:SF46">
    <property type="entry name" value="BIFUNCTIONAL COENZYME A SYNTHASE-RELATED"/>
    <property type="match status" value="1"/>
</dbReference>
<dbReference type="NCBIfam" id="NF002879">
    <property type="entry name" value="PRK03333.1"/>
    <property type="match status" value="1"/>
</dbReference>
<keyword evidence="3 5" id="KW-0418">Kinase</keyword>
<comment type="function">
    <text evidence="3">Catalyzes the phosphorylation of the 3'-hydroxyl group of dephosphocoenzyme A to form coenzyme A.</text>
</comment>
<evidence type="ECO:0000256" key="2">
    <source>
        <dbReference type="ARBA" id="ARBA00022840"/>
    </source>
</evidence>
<evidence type="ECO:0000256" key="3">
    <source>
        <dbReference type="HAMAP-Rule" id="MF_00376"/>
    </source>
</evidence>
<keyword evidence="6" id="KW-1185">Reference proteome</keyword>
<dbReference type="EMBL" id="AXCZ01000002">
    <property type="protein sequence ID" value="KGM14475.1"/>
    <property type="molecule type" value="Genomic_DNA"/>
</dbReference>
<dbReference type="Gene3D" id="3.40.50.300">
    <property type="entry name" value="P-loop containing nucleotide triphosphate hydrolases"/>
    <property type="match status" value="1"/>
</dbReference>
<evidence type="ECO:0000256" key="1">
    <source>
        <dbReference type="ARBA" id="ARBA00022741"/>
    </source>
</evidence>
<dbReference type="GO" id="GO:0005524">
    <property type="term" value="F:ATP binding"/>
    <property type="evidence" value="ECO:0007669"/>
    <property type="project" value="UniProtKB-UniRule"/>
</dbReference>
<sequence>MRVGLTGGIAAGKSVVSRRLQELGACVVDHDGLAREVVAPGTRGLRTVVAAFGPQVLTEDGQLDRAALAATVFADSAALERLNQIVHPRVRRAAEERESDAVAAGSDVVVHDIPLLVETGQAGHFDQLVVVDAPAELRVQRLVGERGMTEEAAWARVAAQVADDERREAADVLLDGSRSVEDLVAEVDALWSSWRD</sequence>
<dbReference type="GO" id="GO:0015937">
    <property type="term" value="P:coenzyme A biosynthetic process"/>
    <property type="evidence" value="ECO:0007669"/>
    <property type="project" value="UniProtKB-UniRule"/>
</dbReference>